<protein>
    <submittedName>
        <fullName evidence="5">Uncharacterized protein LOC101851921</fullName>
    </submittedName>
    <submittedName>
        <fullName evidence="4">Uncharacterized protein LOC106014076</fullName>
    </submittedName>
</protein>
<keyword evidence="2" id="KW-0472">Membrane</keyword>
<dbReference type="Proteomes" id="UP000694888">
    <property type="component" value="Unplaced"/>
</dbReference>
<accession>A0ABM1AFB6</accession>
<evidence type="ECO:0000256" key="1">
    <source>
        <dbReference type="SAM" id="MobiDB-lite"/>
    </source>
</evidence>
<feature type="compositionally biased region" description="Basic and acidic residues" evidence="1">
    <location>
        <begin position="71"/>
        <end position="100"/>
    </location>
</feature>
<organism evidence="3 4">
    <name type="scientific">Aplysia californica</name>
    <name type="common">California sea hare</name>
    <dbReference type="NCBI Taxonomy" id="6500"/>
    <lineage>
        <taxon>Eukaryota</taxon>
        <taxon>Metazoa</taxon>
        <taxon>Spiralia</taxon>
        <taxon>Lophotrochozoa</taxon>
        <taxon>Mollusca</taxon>
        <taxon>Gastropoda</taxon>
        <taxon>Heterobranchia</taxon>
        <taxon>Euthyneura</taxon>
        <taxon>Tectipleura</taxon>
        <taxon>Aplysiida</taxon>
        <taxon>Aplysioidea</taxon>
        <taxon>Aplysiidae</taxon>
        <taxon>Aplysia</taxon>
    </lineage>
</organism>
<reference evidence="4 5" key="1">
    <citation type="submission" date="2025-05" db="UniProtKB">
        <authorList>
            <consortium name="RefSeq"/>
        </authorList>
    </citation>
    <scope>IDENTIFICATION</scope>
</reference>
<dbReference type="RefSeq" id="XP_012946638.1">
    <property type="nucleotide sequence ID" value="XM_013091184.2"/>
</dbReference>
<keyword evidence="3" id="KW-1185">Reference proteome</keyword>
<dbReference type="GeneID" id="106014076"/>
<sequence>MNKQAISSVLEMVNMTSQLSPGPMECRDDHRGGSTFTTLAAIFFSIIGALMIAGTVVDVVFVQWPAWEAERVKSRGSPHEESTPFEGHEPKKLGRDKPGQEDWVGGTSALLGRSMNYAPPSPFWGE</sequence>
<feature type="transmembrane region" description="Helical" evidence="2">
    <location>
        <begin position="39"/>
        <end position="61"/>
    </location>
</feature>
<dbReference type="GeneID" id="101851921"/>
<evidence type="ECO:0000256" key="2">
    <source>
        <dbReference type="SAM" id="Phobius"/>
    </source>
</evidence>
<gene>
    <name evidence="4" type="primary">LOC106014076</name>
    <name evidence="5" type="synonym">LOC101851921</name>
</gene>
<evidence type="ECO:0000313" key="3">
    <source>
        <dbReference type="Proteomes" id="UP000694888"/>
    </source>
</evidence>
<evidence type="ECO:0000313" key="5">
    <source>
        <dbReference type="RefSeq" id="XP_012946638.1"/>
    </source>
</evidence>
<evidence type="ECO:0000313" key="4">
    <source>
        <dbReference type="RefSeq" id="XP_012946570.2"/>
    </source>
</evidence>
<feature type="region of interest" description="Disordered" evidence="1">
    <location>
        <begin position="71"/>
        <end position="126"/>
    </location>
</feature>
<keyword evidence="2" id="KW-0812">Transmembrane</keyword>
<proteinExistence type="predicted"/>
<dbReference type="RefSeq" id="XP_012946570.2">
    <property type="nucleotide sequence ID" value="XM_013091116.2"/>
</dbReference>
<keyword evidence="2" id="KW-1133">Transmembrane helix</keyword>
<name>A0ABM1AFB6_APLCA</name>